<gene>
    <name evidence="3" type="ORF">CASFOL_020852</name>
</gene>
<keyword evidence="2" id="KW-0812">Transmembrane</keyword>
<evidence type="ECO:0000313" key="3">
    <source>
        <dbReference type="EMBL" id="KAL3636305.1"/>
    </source>
</evidence>
<protein>
    <recommendedName>
        <fullName evidence="5">Late embryogenesis abundant protein LEA-2 subgroup domain-containing protein</fullName>
    </recommendedName>
</protein>
<keyword evidence="2" id="KW-0472">Membrane</keyword>
<dbReference type="EMBL" id="JAVIJP010000027">
    <property type="protein sequence ID" value="KAL3636305.1"/>
    <property type="molecule type" value="Genomic_DNA"/>
</dbReference>
<accession>A0ABD3D216</accession>
<feature type="region of interest" description="Disordered" evidence="1">
    <location>
        <begin position="20"/>
        <end position="39"/>
    </location>
</feature>
<reference evidence="4" key="1">
    <citation type="journal article" date="2024" name="IScience">
        <title>Strigolactones Initiate the Formation of Haustorium-like Structures in Castilleja.</title>
        <authorList>
            <person name="Buerger M."/>
            <person name="Peterson D."/>
            <person name="Chory J."/>
        </authorList>
    </citation>
    <scope>NUCLEOTIDE SEQUENCE [LARGE SCALE GENOMIC DNA]</scope>
</reference>
<sequence length="251" mass="28341">MNENVSSRGHDTSSYNRLSTLELEGPNNPHPEPEPEPESTLQYCFDIHHQLESACHVIDWDRVFMATFATISLILILTASFFPILKSGLVTDSPFQHRFILDSLTISEFQATPSQVTGKCDVIINITNIGEKSLYHENAVMSVFLDHELLWVERTGGFFLESMDRTVFNVSMNTTSVSVPASFVPTALLESRKFKKPLRFKLKYDGMVREGLDAWHEDRSHVYVVCGWILMEFVSETVIAGGPASCTIENF</sequence>
<dbReference type="Proteomes" id="UP001632038">
    <property type="component" value="Unassembled WGS sequence"/>
</dbReference>
<evidence type="ECO:0000313" key="4">
    <source>
        <dbReference type="Proteomes" id="UP001632038"/>
    </source>
</evidence>
<dbReference type="AlphaFoldDB" id="A0ABD3D216"/>
<proteinExistence type="predicted"/>
<name>A0ABD3D216_9LAMI</name>
<evidence type="ECO:0000256" key="2">
    <source>
        <dbReference type="SAM" id="Phobius"/>
    </source>
</evidence>
<keyword evidence="4" id="KW-1185">Reference proteome</keyword>
<feature type="transmembrane region" description="Helical" evidence="2">
    <location>
        <begin position="63"/>
        <end position="85"/>
    </location>
</feature>
<evidence type="ECO:0008006" key="5">
    <source>
        <dbReference type="Google" id="ProtNLM"/>
    </source>
</evidence>
<comment type="caution">
    <text evidence="3">The sequence shown here is derived from an EMBL/GenBank/DDBJ whole genome shotgun (WGS) entry which is preliminary data.</text>
</comment>
<evidence type="ECO:0000256" key="1">
    <source>
        <dbReference type="SAM" id="MobiDB-lite"/>
    </source>
</evidence>
<keyword evidence="2" id="KW-1133">Transmembrane helix</keyword>
<organism evidence="3 4">
    <name type="scientific">Castilleja foliolosa</name>
    <dbReference type="NCBI Taxonomy" id="1961234"/>
    <lineage>
        <taxon>Eukaryota</taxon>
        <taxon>Viridiplantae</taxon>
        <taxon>Streptophyta</taxon>
        <taxon>Embryophyta</taxon>
        <taxon>Tracheophyta</taxon>
        <taxon>Spermatophyta</taxon>
        <taxon>Magnoliopsida</taxon>
        <taxon>eudicotyledons</taxon>
        <taxon>Gunneridae</taxon>
        <taxon>Pentapetalae</taxon>
        <taxon>asterids</taxon>
        <taxon>lamiids</taxon>
        <taxon>Lamiales</taxon>
        <taxon>Orobanchaceae</taxon>
        <taxon>Pedicularideae</taxon>
        <taxon>Castillejinae</taxon>
        <taxon>Castilleja</taxon>
    </lineage>
</organism>